<dbReference type="Gene3D" id="3.10.20.310">
    <property type="entry name" value="membrane protein fhac"/>
    <property type="match status" value="1"/>
</dbReference>
<dbReference type="AlphaFoldDB" id="A0A9X3XAQ7"/>
<accession>A0A9X3XAQ7</accession>
<dbReference type="PANTHER" id="PTHR35851:SF1">
    <property type="entry name" value="CELL DIVISION PROTEIN FTSQ"/>
    <property type="match status" value="1"/>
</dbReference>
<dbReference type="PROSITE" id="PS51779">
    <property type="entry name" value="POTRA"/>
    <property type="match status" value="1"/>
</dbReference>
<keyword evidence="2 9" id="KW-1003">Cell membrane</keyword>
<feature type="region of interest" description="Disordered" evidence="10">
    <location>
        <begin position="1"/>
        <end position="74"/>
    </location>
</feature>
<comment type="subcellular location">
    <subcellularLocation>
        <location evidence="9">Cell membrane</location>
        <topology evidence="9">Single-pass type II membrane protein</topology>
    </subcellularLocation>
    <subcellularLocation>
        <location evidence="1">Membrane</location>
    </subcellularLocation>
    <text evidence="9">Localizes to the division septum.</text>
</comment>
<dbReference type="Pfam" id="PF08478">
    <property type="entry name" value="POTRA_1"/>
    <property type="match status" value="1"/>
</dbReference>
<dbReference type="InterPro" id="IPR034746">
    <property type="entry name" value="POTRA"/>
</dbReference>
<evidence type="ECO:0000313" key="13">
    <source>
        <dbReference type="Proteomes" id="UP001151081"/>
    </source>
</evidence>
<feature type="domain" description="POTRA" evidence="11">
    <location>
        <begin position="112"/>
        <end position="180"/>
    </location>
</feature>
<keyword evidence="13" id="KW-1185">Reference proteome</keyword>
<keyword evidence="6 9" id="KW-1133">Transmembrane helix</keyword>
<evidence type="ECO:0000256" key="7">
    <source>
        <dbReference type="ARBA" id="ARBA00023136"/>
    </source>
</evidence>
<dbReference type="Pfam" id="PF03799">
    <property type="entry name" value="FtsQ_DivIB_C"/>
    <property type="match status" value="1"/>
</dbReference>
<dbReference type="PANTHER" id="PTHR35851">
    <property type="entry name" value="CELL DIVISION PROTEIN FTSQ"/>
    <property type="match status" value="1"/>
</dbReference>
<proteinExistence type="inferred from homology"/>
<dbReference type="GO" id="GO:0090529">
    <property type="term" value="P:cell septum assembly"/>
    <property type="evidence" value="ECO:0007669"/>
    <property type="project" value="InterPro"/>
</dbReference>
<evidence type="ECO:0000256" key="9">
    <source>
        <dbReference type="HAMAP-Rule" id="MF_00911"/>
    </source>
</evidence>
<reference evidence="12 13" key="1">
    <citation type="submission" date="2021-04" db="EMBL/GenBank/DDBJ databases">
        <title>Genome analysis of Polyangium sp.</title>
        <authorList>
            <person name="Li Y."/>
            <person name="Wang J."/>
        </authorList>
    </citation>
    <scope>NUCLEOTIDE SEQUENCE [LARGE SCALE GENOMIC DNA]</scope>
    <source>
        <strain evidence="12 13">SDU14</strain>
    </source>
</reference>
<dbReference type="InterPro" id="IPR005548">
    <property type="entry name" value="Cell_div_FtsQ/DivIB_C"/>
</dbReference>
<evidence type="ECO:0000256" key="1">
    <source>
        <dbReference type="ARBA" id="ARBA00004370"/>
    </source>
</evidence>
<comment type="similarity">
    <text evidence="9">Belongs to the FtsQ/DivIB family. FtsQ subfamily.</text>
</comment>
<keyword evidence="4 9" id="KW-0132">Cell division</keyword>
<dbReference type="GO" id="GO:0043093">
    <property type="term" value="P:FtsZ-dependent cytokinesis"/>
    <property type="evidence" value="ECO:0007669"/>
    <property type="project" value="UniProtKB-UniRule"/>
</dbReference>
<evidence type="ECO:0000259" key="11">
    <source>
        <dbReference type="PROSITE" id="PS51779"/>
    </source>
</evidence>
<dbReference type="GO" id="GO:0032153">
    <property type="term" value="C:cell division site"/>
    <property type="evidence" value="ECO:0007669"/>
    <property type="project" value="UniProtKB-UniRule"/>
</dbReference>
<feature type="compositionally biased region" description="Low complexity" evidence="10">
    <location>
        <begin position="33"/>
        <end position="43"/>
    </location>
</feature>
<evidence type="ECO:0000256" key="3">
    <source>
        <dbReference type="ARBA" id="ARBA00022519"/>
    </source>
</evidence>
<dbReference type="GO" id="GO:0005886">
    <property type="term" value="C:plasma membrane"/>
    <property type="evidence" value="ECO:0007669"/>
    <property type="project" value="UniProtKB-SubCell"/>
</dbReference>
<dbReference type="HAMAP" id="MF_00911">
    <property type="entry name" value="FtsQ_subfam"/>
    <property type="match status" value="1"/>
</dbReference>
<dbReference type="InterPro" id="IPR026579">
    <property type="entry name" value="FtsQ"/>
</dbReference>
<dbReference type="Proteomes" id="UP001151081">
    <property type="component" value="Unassembled WGS sequence"/>
</dbReference>
<keyword evidence="7 9" id="KW-0472">Membrane</keyword>
<protein>
    <recommendedName>
        <fullName evidence="9">Cell division protein FtsQ</fullName>
    </recommendedName>
</protein>
<dbReference type="EMBL" id="JAGTJJ010000031">
    <property type="protein sequence ID" value="MDC3985780.1"/>
    <property type="molecule type" value="Genomic_DNA"/>
</dbReference>
<name>A0A9X3XAQ7_9BACT</name>
<evidence type="ECO:0000256" key="4">
    <source>
        <dbReference type="ARBA" id="ARBA00022618"/>
    </source>
</evidence>
<evidence type="ECO:0000256" key="2">
    <source>
        <dbReference type="ARBA" id="ARBA00022475"/>
    </source>
</evidence>
<evidence type="ECO:0000256" key="5">
    <source>
        <dbReference type="ARBA" id="ARBA00022692"/>
    </source>
</evidence>
<gene>
    <name evidence="9" type="primary">ftsQ</name>
    <name evidence="12" type="ORF">KEG57_35195</name>
</gene>
<evidence type="ECO:0000256" key="8">
    <source>
        <dbReference type="ARBA" id="ARBA00023306"/>
    </source>
</evidence>
<keyword evidence="8 9" id="KW-0131">Cell cycle</keyword>
<comment type="function">
    <text evidence="9">Essential cell division protein.</text>
</comment>
<comment type="caution">
    <text evidence="12">The sequence shown here is derived from an EMBL/GenBank/DDBJ whole genome shotgun (WGS) entry which is preliminary data.</text>
</comment>
<evidence type="ECO:0000256" key="6">
    <source>
        <dbReference type="ARBA" id="ARBA00022989"/>
    </source>
</evidence>
<feature type="transmembrane region" description="Helical" evidence="9">
    <location>
        <begin position="81"/>
        <end position="102"/>
    </location>
</feature>
<dbReference type="InterPro" id="IPR013685">
    <property type="entry name" value="POTRA_FtsQ_type"/>
</dbReference>
<dbReference type="RefSeq" id="WP_272424986.1">
    <property type="nucleotide sequence ID" value="NZ_JAGTJJ010000031.1"/>
</dbReference>
<keyword evidence="3" id="KW-0997">Cell inner membrane</keyword>
<evidence type="ECO:0000256" key="10">
    <source>
        <dbReference type="SAM" id="MobiDB-lite"/>
    </source>
</evidence>
<organism evidence="12 13">
    <name type="scientific">Polyangium jinanense</name>
    <dbReference type="NCBI Taxonomy" id="2829994"/>
    <lineage>
        <taxon>Bacteria</taxon>
        <taxon>Pseudomonadati</taxon>
        <taxon>Myxococcota</taxon>
        <taxon>Polyangia</taxon>
        <taxon>Polyangiales</taxon>
        <taxon>Polyangiaceae</taxon>
        <taxon>Polyangium</taxon>
    </lineage>
</organism>
<sequence>MSDTLPPNRRLKKPSTPPVVAAPKDPEAVHIWGSGSPSASSAPNPEHDSPPPPGATTSTIRPPKPKAKPRLTLPRPKLPRALSLLLGVMVVLSASIAVAWGARRYIMTSPRFAIRTVLVDGNRRLPAEQVAGTGGVTVGRNIFELDLETASASITTEPWVEKAQVTRTLPSTVRITVVEREAWAVATIGGELYLVTRDGDPFKRVADGDPIDLPVVTGITPEKVAADRPGVVNALRRALDVVEDMDRAGISKRYPIQEVHLERDGTIVMTIGKDAISLYLGQTRFREKIEQAARVLMELGKRKANPAVIFLDNEAHPERVVVRMR</sequence>
<evidence type="ECO:0000313" key="12">
    <source>
        <dbReference type="EMBL" id="MDC3985780.1"/>
    </source>
</evidence>
<keyword evidence="5 9" id="KW-0812">Transmembrane</keyword>